<sequence length="595" mass="63748">MSDIIIGIDLGTTNSEVAVVQDGVSRVIEVDGARLLPSVVGLADDGTLLVGQAARNQFALYPERTVRSIKRRMGEDTKVAMGPESYTPQEISALILKRLKQAAEVDLGQPVTRAVITVPAYFSDAQRQATRDAGGLAGLEVVRIINEPTAAALAYEVDHPQGKTILVYDLGGGTFDVSVVRVARDVTEVLASHGNNHLGGDDFDDRIIDHLVEHLRAQGHDPRAERSAMARLTRAAEAAKITLSDAPFALIQEEYLLERDGAPVHLSLELAREDYEAMIEPYLRETLEAVHIAVNGAGLTVSDLDEVLLVGGATRTPLVQQRLEAALRMQPRAEVDPDLCVATGAAIQAAVIAGVQVASVLVDVTPYTFGTSALSILNGEPYPYTYCPLIRKNTPIPVTKSDVFETMHDGQRSIIVQVYQGEDPDALNNTEIGSFRIDGLSDVPAGNLIITTFSLDVNGILHVSSREKRTGLEAQITIDNATARFTGDALTAARDRLSALIDGYEYEGATDADQDGATDADGTAAGDVAGERREAVAARALVEKAERLLGEANAQDRDDLVDGIEAVRDALAQDDPRTLESAVAQLADLIFYLES</sequence>
<dbReference type="InterPro" id="IPR029047">
    <property type="entry name" value="HSP70_peptide-bd_sf"/>
</dbReference>
<dbReference type="PANTHER" id="PTHR19375">
    <property type="entry name" value="HEAT SHOCK PROTEIN 70KDA"/>
    <property type="match status" value="1"/>
</dbReference>
<evidence type="ECO:0000256" key="3">
    <source>
        <dbReference type="ARBA" id="ARBA00022840"/>
    </source>
</evidence>
<dbReference type="FunFam" id="3.30.420.40:FF:000071">
    <property type="entry name" value="Molecular chaperone DnaK"/>
    <property type="match status" value="1"/>
</dbReference>
<comment type="similarity">
    <text evidence="1 5">Belongs to the heat shock protein 70 family.</text>
</comment>
<dbReference type="InterPro" id="IPR018181">
    <property type="entry name" value="Heat_shock_70_CS"/>
</dbReference>
<protein>
    <submittedName>
        <fullName evidence="6">Heat-shock protein Hsp70</fullName>
    </submittedName>
</protein>
<dbReference type="AlphaFoldDB" id="A0A2K8UBF4"/>
<dbReference type="Proteomes" id="UP000232638">
    <property type="component" value="Chromosome"/>
</dbReference>
<evidence type="ECO:0000313" key="7">
    <source>
        <dbReference type="Proteomes" id="UP000232638"/>
    </source>
</evidence>
<dbReference type="FunFam" id="3.90.640.10:FF:000003">
    <property type="entry name" value="Molecular chaperone DnaK"/>
    <property type="match status" value="1"/>
</dbReference>
<dbReference type="GO" id="GO:0140662">
    <property type="term" value="F:ATP-dependent protein folding chaperone"/>
    <property type="evidence" value="ECO:0007669"/>
    <property type="project" value="InterPro"/>
</dbReference>
<organism evidence="6 7">
    <name type="scientific">Candidatus Thiodictyon syntrophicum</name>
    <dbReference type="NCBI Taxonomy" id="1166950"/>
    <lineage>
        <taxon>Bacteria</taxon>
        <taxon>Pseudomonadati</taxon>
        <taxon>Pseudomonadota</taxon>
        <taxon>Gammaproteobacteria</taxon>
        <taxon>Chromatiales</taxon>
        <taxon>Chromatiaceae</taxon>
        <taxon>Thiodictyon</taxon>
    </lineage>
</organism>
<evidence type="ECO:0000256" key="2">
    <source>
        <dbReference type="ARBA" id="ARBA00022741"/>
    </source>
</evidence>
<keyword evidence="3 5" id="KW-0067">ATP-binding</keyword>
<dbReference type="GO" id="GO:0005524">
    <property type="term" value="F:ATP binding"/>
    <property type="evidence" value="ECO:0007669"/>
    <property type="project" value="UniProtKB-KW"/>
</dbReference>
<dbReference type="PRINTS" id="PR00301">
    <property type="entry name" value="HEATSHOCK70"/>
</dbReference>
<evidence type="ECO:0000256" key="5">
    <source>
        <dbReference type="RuleBase" id="RU003322"/>
    </source>
</evidence>
<dbReference type="InterPro" id="IPR013126">
    <property type="entry name" value="Hsp_70_fam"/>
</dbReference>
<proteinExistence type="inferred from homology"/>
<gene>
    <name evidence="6" type="ORF">THSYN_18600</name>
</gene>
<dbReference type="PROSITE" id="PS00329">
    <property type="entry name" value="HSP70_2"/>
    <property type="match status" value="1"/>
</dbReference>
<keyword evidence="2 5" id="KW-0547">Nucleotide-binding</keyword>
<keyword evidence="4" id="KW-0143">Chaperone</keyword>
<dbReference type="InterPro" id="IPR043129">
    <property type="entry name" value="ATPase_NBD"/>
</dbReference>
<dbReference type="Gene3D" id="3.30.420.40">
    <property type="match status" value="2"/>
</dbReference>
<reference evidence="6 7" key="1">
    <citation type="submission" date="2017-03" db="EMBL/GenBank/DDBJ databases">
        <title>Complete genome sequence of Candidatus 'Thiodictyon syntrophicum' sp. nov. strain Cad16T, a photolithoautotroph purple sulfur bacterium isolated from an alpine meromictic lake.</title>
        <authorList>
            <person name="Luedin S.M."/>
            <person name="Pothier J.F."/>
            <person name="Danza F."/>
            <person name="Storelli N."/>
            <person name="Wittwer M."/>
            <person name="Tonolla M."/>
        </authorList>
    </citation>
    <scope>NUCLEOTIDE SEQUENCE [LARGE SCALE GENOMIC DNA]</scope>
    <source>
        <strain evidence="6 7">Cad16T</strain>
    </source>
</reference>
<name>A0A2K8UBF4_9GAMM</name>
<dbReference type="KEGG" id="tsy:THSYN_18600"/>
<dbReference type="OrthoDB" id="9766019at2"/>
<dbReference type="RefSeq" id="WP_100920461.1">
    <property type="nucleotide sequence ID" value="NZ_CP020370.1"/>
</dbReference>
<keyword evidence="7" id="KW-1185">Reference proteome</keyword>
<dbReference type="Pfam" id="PF00012">
    <property type="entry name" value="HSP70"/>
    <property type="match status" value="1"/>
</dbReference>
<dbReference type="SUPFAM" id="SSF53067">
    <property type="entry name" value="Actin-like ATPase domain"/>
    <property type="match status" value="2"/>
</dbReference>
<dbReference type="EMBL" id="CP020370">
    <property type="protein sequence ID" value="AUB82749.1"/>
    <property type="molecule type" value="Genomic_DNA"/>
</dbReference>
<dbReference type="Gene3D" id="3.90.640.10">
    <property type="entry name" value="Actin, Chain A, domain 4"/>
    <property type="match status" value="1"/>
</dbReference>
<accession>A0A2K8UBF4</accession>
<dbReference type="Gene3D" id="2.60.34.10">
    <property type="entry name" value="Substrate Binding Domain Of DNAk, Chain A, domain 1"/>
    <property type="match status" value="1"/>
</dbReference>
<dbReference type="PROSITE" id="PS00297">
    <property type="entry name" value="HSP70_1"/>
    <property type="match status" value="1"/>
</dbReference>
<evidence type="ECO:0000256" key="1">
    <source>
        <dbReference type="ARBA" id="ARBA00007381"/>
    </source>
</evidence>
<dbReference type="SUPFAM" id="SSF100920">
    <property type="entry name" value="Heat shock protein 70kD (HSP70), peptide-binding domain"/>
    <property type="match status" value="1"/>
</dbReference>
<evidence type="ECO:0000256" key="4">
    <source>
        <dbReference type="ARBA" id="ARBA00023186"/>
    </source>
</evidence>
<evidence type="ECO:0000313" key="6">
    <source>
        <dbReference type="EMBL" id="AUB82749.1"/>
    </source>
</evidence>